<dbReference type="NCBIfam" id="NF006870">
    <property type="entry name" value="PRK09364.1"/>
    <property type="match status" value="1"/>
</dbReference>
<keyword evidence="4 7" id="KW-0501">Molybdenum cofactor biosynthesis</keyword>
<dbReference type="eggNOG" id="COG0315">
    <property type="taxonomic scope" value="Bacteria"/>
</dbReference>
<dbReference type="AlphaFoldDB" id="F3KWP5"/>
<name>F3KWP5_9BURK</name>
<evidence type="ECO:0000256" key="4">
    <source>
        <dbReference type="ARBA" id="ARBA00023150"/>
    </source>
</evidence>
<dbReference type="InterPro" id="IPR036522">
    <property type="entry name" value="MoaC_sf"/>
</dbReference>
<evidence type="ECO:0000313" key="9">
    <source>
        <dbReference type="EMBL" id="EGI75682.1"/>
    </source>
</evidence>
<dbReference type="PANTHER" id="PTHR22960">
    <property type="entry name" value="MOLYBDOPTERIN COFACTOR SYNTHESIS PROTEIN A"/>
    <property type="match status" value="1"/>
</dbReference>
<dbReference type="Pfam" id="PF01967">
    <property type="entry name" value="MoaC"/>
    <property type="match status" value="1"/>
</dbReference>
<keyword evidence="10" id="KW-1185">Reference proteome</keyword>
<dbReference type="STRING" id="887062.HGR_14419"/>
<dbReference type="InterPro" id="IPR050105">
    <property type="entry name" value="MoCo_biosynth_MoaA/MoaC"/>
</dbReference>
<organism evidence="9 10">
    <name type="scientific">Hylemonella gracilis ATCC 19624</name>
    <dbReference type="NCBI Taxonomy" id="887062"/>
    <lineage>
        <taxon>Bacteria</taxon>
        <taxon>Pseudomonadati</taxon>
        <taxon>Pseudomonadota</taxon>
        <taxon>Betaproteobacteria</taxon>
        <taxon>Burkholderiales</taxon>
        <taxon>Comamonadaceae</taxon>
        <taxon>Hylemonella</taxon>
    </lineage>
</organism>
<reference evidence="9 10" key="1">
    <citation type="journal article" date="2011" name="EMBO J.">
        <title>Structural diversity of bacterial flagellar motors.</title>
        <authorList>
            <person name="Chen S."/>
            <person name="Beeby M."/>
            <person name="Murphy G.E."/>
            <person name="Leadbetter J.R."/>
            <person name="Hendrixson D.R."/>
            <person name="Briegel A."/>
            <person name="Li Z."/>
            <person name="Shi J."/>
            <person name="Tocheva E.I."/>
            <person name="Muller A."/>
            <person name="Dobro M.J."/>
            <person name="Jensen G.J."/>
        </authorList>
    </citation>
    <scope>NUCLEOTIDE SEQUENCE [LARGE SCALE GENOMIC DNA]</scope>
    <source>
        <strain evidence="9 10">ATCC 19624</strain>
    </source>
</reference>
<proteinExistence type="inferred from homology"/>
<evidence type="ECO:0000313" key="10">
    <source>
        <dbReference type="Proteomes" id="UP000016368"/>
    </source>
</evidence>
<feature type="binding site" evidence="7">
    <location>
        <begin position="115"/>
        <end position="116"/>
    </location>
    <ligand>
        <name>substrate</name>
    </ligand>
</feature>
<protein>
    <recommendedName>
        <fullName evidence="3 7">Cyclic pyranopterin monophosphate synthase</fullName>
        <ecNumber evidence="3 7">4.6.1.17</ecNumber>
    </recommendedName>
    <alternativeName>
        <fullName evidence="7">Molybdenum cofactor biosynthesis protein C</fullName>
    </alternativeName>
</protein>
<sequence>MNGLTHFDASGQAHMVDVGDKPATRRLAVATGRIDMQASTLALIEAGNAKKGDVLGVARIAGIMAAKKTSDLIPLCHPLALTRVAVEFELMPASPISSVRCTVSAETIGPTGVEMEALTATQITLLTIYDMCKAVDRGMQIHDVRLLEKHGGKSGSYTAP</sequence>
<dbReference type="HAMAP" id="MF_01224_B">
    <property type="entry name" value="MoaC_B"/>
    <property type="match status" value="1"/>
</dbReference>
<comment type="subunit">
    <text evidence="7">Homohexamer; trimer of dimers.</text>
</comment>
<dbReference type="GO" id="GO:0061799">
    <property type="term" value="F:cyclic pyranopterin monophosphate synthase activity"/>
    <property type="evidence" value="ECO:0007669"/>
    <property type="project" value="UniProtKB-UniRule"/>
</dbReference>
<dbReference type="EC" id="4.6.1.17" evidence="3 7"/>
<evidence type="ECO:0000259" key="8">
    <source>
        <dbReference type="Pfam" id="PF01967"/>
    </source>
</evidence>
<comment type="caution">
    <text evidence="9">The sequence shown here is derived from an EMBL/GenBank/DDBJ whole genome shotgun (WGS) entry which is preliminary data.</text>
</comment>
<evidence type="ECO:0000256" key="2">
    <source>
        <dbReference type="ARBA" id="ARBA00005046"/>
    </source>
</evidence>
<dbReference type="UniPathway" id="UPA00344"/>
<dbReference type="GO" id="GO:0006777">
    <property type="term" value="P:Mo-molybdopterin cofactor biosynthetic process"/>
    <property type="evidence" value="ECO:0007669"/>
    <property type="project" value="UniProtKB-UniRule"/>
</dbReference>
<comment type="function">
    <text evidence="6 7">Catalyzes the conversion of (8S)-3',8-cyclo-7,8-dihydroguanosine 5'-triphosphate to cyclic pyranopterin monophosphate (cPMP).</text>
</comment>
<dbReference type="InterPro" id="IPR002820">
    <property type="entry name" value="Mopterin_CF_biosynth-C_dom"/>
</dbReference>
<feature type="binding site" evidence="7">
    <location>
        <begin position="75"/>
        <end position="77"/>
    </location>
    <ligand>
        <name>substrate</name>
    </ligand>
</feature>
<comment type="pathway">
    <text evidence="2 7">Cofactor biosynthesis; molybdopterin biosynthesis.</text>
</comment>
<dbReference type="Proteomes" id="UP000016368">
    <property type="component" value="Unassembled WGS sequence"/>
</dbReference>
<dbReference type="Gene3D" id="3.30.70.640">
    <property type="entry name" value="Molybdopterin cofactor biosynthesis C (MoaC) domain"/>
    <property type="match status" value="1"/>
</dbReference>
<dbReference type="OrthoDB" id="9794429at2"/>
<gene>
    <name evidence="7" type="primary">moaC</name>
    <name evidence="9" type="ORF">HGR_14419</name>
</gene>
<evidence type="ECO:0000256" key="5">
    <source>
        <dbReference type="ARBA" id="ARBA00023239"/>
    </source>
</evidence>
<dbReference type="EMBL" id="AEGR01000093">
    <property type="protein sequence ID" value="EGI75682.1"/>
    <property type="molecule type" value="Genomic_DNA"/>
</dbReference>
<dbReference type="InterPro" id="IPR023045">
    <property type="entry name" value="MoaC"/>
</dbReference>
<feature type="domain" description="Molybdopterin cofactor biosynthesis C (MoaC)" evidence="8">
    <location>
        <begin position="15"/>
        <end position="152"/>
    </location>
</feature>
<evidence type="ECO:0000256" key="3">
    <source>
        <dbReference type="ARBA" id="ARBA00012575"/>
    </source>
</evidence>
<dbReference type="NCBIfam" id="TIGR00581">
    <property type="entry name" value="moaC"/>
    <property type="match status" value="1"/>
</dbReference>
<evidence type="ECO:0000256" key="7">
    <source>
        <dbReference type="HAMAP-Rule" id="MF_01224"/>
    </source>
</evidence>
<evidence type="ECO:0000256" key="6">
    <source>
        <dbReference type="ARBA" id="ARBA00055087"/>
    </source>
</evidence>
<dbReference type="SUPFAM" id="SSF55040">
    <property type="entry name" value="Molybdenum cofactor biosynthesis protein C, MoaC"/>
    <property type="match status" value="1"/>
</dbReference>
<accession>F3KWP5</accession>
<dbReference type="RefSeq" id="WP_006298996.1">
    <property type="nucleotide sequence ID" value="NZ_AEGR01000093.1"/>
</dbReference>
<dbReference type="InterPro" id="IPR047594">
    <property type="entry name" value="MoaC_bact/euk"/>
</dbReference>
<keyword evidence="5 7" id="KW-0456">Lyase</keyword>
<comment type="similarity">
    <text evidence="7">Belongs to the MoaC family.</text>
</comment>
<dbReference type="CDD" id="cd01420">
    <property type="entry name" value="MoaC_PE"/>
    <property type="match status" value="1"/>
</dbReference>
<comment type="catalytic activity">
    <reaction evidence="1 7">
        <text>(8S)-3',8-cyclo-7,8-dihydroguanosine 5'-triphosphate = cyclic pyranopterin phosphate + diphosphate</text>
        <dbReference type="Rhea" id="RHEA:49580"/>
        <dbReference type="ChEBI" id="CHEBI:33019"/>
        <dbReference type="ChEBI" id="CHEBI:59648"/>
        <dbReference type="ChEBI" id="CHEBI:131766"/>
        <dbReference type="EC" id="4.6.1.17"/>
    </reaction>
</comment>
<evidence type="ECO:0000256" key="1">
    <source>
        <dbReference type="ARBA" id="ARBA00001637"/>
    </source>
</evidence>
<feature type="active site" evidence="7">
    <location>
        <position position="130"/>
    </location>
</feature>